<name>A0A1H1ARZ9_9FLAO</name>
<dbReference type="EMBL" id="FNKL01000002">
    <property type="protein sequence ID" value="SDQ42439.1"/>
    <property type="molecule type" value="Genomic_DNA"/>
</dbReference>
<accession>A0A1H1ARZ9</accession>
<sequence length="326" mass="38683">MDIIMSKKEILRRLNTIRIKPSGLKPRKYGVSVKYFSGSEQTPSKRIDYEITTDLQLDSHKGILTIHKENTFFNQHEPDGMNEILGNTVSKAFYPIKTHLNEKGLSTNEILNHEDIKQRWEKEKAIILEKYNSKSLDDFFLAADKKINDKNGLEENLQFDWFWNLFFHPKFIDYGETRKAETVMFLSVIPYQFPLRFSGVQKINKIPTDYHSFIIEFESEEQPAHSYFIPKNHDPSRYFMTLKVVFDLDVYHHFPMHIRADFEVFSKDLLGNKAFIKRIKYTQFQQKTEEFKQMKLSLDSPFITGGLVVSEPNKWGFYKNKYENDW</sequence>
<dbReference type="Proteomes" id="UP000199627">
    <property type="component" value="Unassembled WGS sequence"/>
</dbReference>
<gene>
    <name evidence="1" type="ORF">SAMN05421664_1557</name>
</gene>
<reference evidence="2" key="1">
    <citation type="submission" date="2016-10" db="EMBL/GenBank/DDBJ databases">
        <authorList>
            <person name="Varghese N."/>
            <person name="Submissions S."/>
        </authorList>
    </citation>
    <scope>NUCLEOTIDE SEQUENCE [LARGE SCALE GENOMIC DNA]</scope>
    <source>
        <strain evidence="2">DSM 17072</strain>
    </source>
</reference>
<dbReference type="STRING" id="311333.SAMN05421664_1557"/>
<evidence type="ECO:0000313" key="2">
    <source>
        <dbReference type="Proteomes" id="UP000199627"/>
    </source>
</evidence>
<dbReference type="AlphaFoldDB" id="A0A1H1ARZ9"/>
<evidence type="ECO:0000313" key="1">
    <source>
        <dbReference type="EMBL" id="SDQ42439.1"/>
    </source>
</evidence>
<protein>
    <submittedName>
        <fullName evidence="1">Uncharacterized protein</fullName>
    </submittedName>
</protein>
<keyword evidence="2" id="KW-1185">Reference proteome</keyword>
<dbReference type="OrthoDB" id="1014182at2"/>
<proteinExistence type="predicted"/>
<organism evidence="1 2">
    <name type="scientific">Chryseobacterium soldanellicola</name>
    <dbReference type="NCBI Taxonomy" id="311333"/>
    <lineage>
        <taxon>Bacteria</taxon>
        <taxon>Pseudomonadati</taxon>
        <taxon>Bacteroidota</taxon>
        <taxon>Flavobacteriia</taxon>
        <taxon>Flavobacteriales</taxon>
        <taxon>Weeksellaceae</taxon>
        <taxon>Chryseobacterium group</taxon>
        <taxon>Chryseobacterium</taxon>
    </lineage>
</organism>
<dbReference type="RefSeq" id="WP_089755170.1">
    <property type="nucleotide sequence ID" value="NZ_FNKL01000002.1"/>
</dbReference>